<dbReference type="PROSITE" id="PS50966">
    <property type="entry name" value="ZF_SWIM"/>
    <property type="match status" value="1"/>
</dbReference>
<dbReference type="GO" id="GO:0008270">
    <property type="term" value="F:zinc ion binding"/>
    <property type="evidence" value="ECO:0007669"/>
    <property type="project" value="UniProtKB-KW"/>
</dbReference>
<evidence type="ECO:0000259" key="3">
    <source>
        <dbReference type="PROSITE" id="PS50966"/>
    </source>
</evidence>
<dbReference type="InterPro" id="IPR004332">
    <property type="entry name" value="Transposase_MuDR"/>
</dbReference>
<gene>
    <name evidence="4" type="ORF">RHGRI_027999</name>
</gene>
<evidence type="ECO:0000256" key="1">
    <source>
        <dbReference type="PROSITE-ProRule" id="PRU00325"/>
    </source>
</evidence>
<accession>A0AAV6J0Q3</accession>
<organism evidence="4 5">
    <name type="scientific">Rhododendron griersonianum</name>
    <dbReference type="NCBI Taxonomy" id="479676"/>
    <lineage>
        <taxon>Eukaryota</taxon>
        <taxon>Viridiplantae</taxon>
        <taxon>Streptophyta</taxon>
        <taxon>Embryophyta</taxon>
        <taxon>Tracheophyta</taxon>
        <taxon>Spermatophyta</taxon>
        <taxon>Magnoliopsida</taxon>
        <taxon>eudicotyledons</taxon>
        <taxon>Gunneridae</taxon>
        <taxon>Pentapetalae</taxon>
        <taxon>asterids</taxon>
        <taxon>Ericales</taxon>
        <taxon>Ericaceae</taxon>
        <taxon>Ericoideae</taxon>
        <taxon>Rhodoreae</taxon>
        <taxon>Rhododendron</taxon>
    </lineage>
</organism>
<dbReference type="Proteomes" id="UP000823749">
    <property type="component" value="Chromosome 9"/>
</dbReference>
<dbReference type="SUPFAM" id="SSF54277">
    <property type="entry name" value="CAD &amp; PB1 domains"/>
    <property type="match status" value="1"/>
</dbReference>
<feature type="region of interest" description="Disordered" evidence="2">
    <location>
        <begin position="637"/>
        <end position="668"/>
    </location>
</feature>
<dbReference type="EMBL" id="JACTNZ010000009">
    <property type="protein sequence ID" value="KAG5533992.1"/>
    <property type="molecule type" value="Genomic_DNA"/>
</dbReference>
<evidence type="ECO:0000256" key="2">
    <source>
        <dbReference type="SAM" id="MobiDB-lite"/>
    </source>
</evidence>
<evidence type="ECO:0000313" key="4">
    <source>
        <dbReference type="EMBL" id="KAG5533992.1"/>
    </source>
</evidence>
<dbReference type="PANTHER" id="PTHR31973">
    <property type="entry name" value="POLYPROTEIN, PUTATIVE-RELATED"/>
    <property type="match status" value="1"/>
</dbReference>
<evidence type="ECO:0000313" key="5">
    <source>
        <dbReference type="Proteomes" id="UP000823749"/>
    </source>
</evidence>
<comment type="caution">
    <text evidence="4">The sequence shown here is derived from an EMBL/GenBank/DDBJ whole genome shotgun (WGS) entry which is preliminary data.</text>
</comment>
<proteinExistence type="predicted"/>
<dbReference type="AlphaFoldDB" id="A0AAV6J0Q3"/>
<keyword evidence="1" id="KW-0479">Metal-binding</keyword>
<dbReference type="PANTHER" id="PTHR31973:SF187">
    <property type="entry name" value="MUTATOR TRANSPOSASE MUDRA PROTEIN"/>
    <property type="match status" value="1"/>
</dbReference>
<reference evidence="4" key="1">
    <citation type="submission" date="2020-08" db="EMBL/GenBank/DDBJ databases">
        <title>Plant Genome Project.</title>
        <authorList>
            <person name="Zhang R.-G."/>
        </authorList>
    </citation>
    <scope>NUCLEOTIDE SEQUENCE</scope>
    <source>
        <strain evidence="4">WSP0</strain>
        <tissue evidence="4">Leaf</tissue>
    </source>
</reference>
<sequence length="694" mass="78974">MIFQMDSLILLCNYRGESCGIRIFHNNSYAQLVNKLIVRWSGLKAGEVGLSFSLETDRFCMLRNDDDLDVMFELVSSSGLNRVKVSVFDAGSTSGGGGGSNSGCGGAGGDQQLAILRRDWKMDVDKQELERVPSFCMHKETVLLSAGWSALIREVMQKFAGGVVEFRDALAKYAMHCGFEYDFVKNDQERVTAVCREKKSGCPWIVHGRVDKLSRFFYIRELNNVHNCDTSALKVKHSRASSSFIGKLILKEVRSRPQKRPVDVLDDMKRLYGLSIGYKRAWTGVEKSKADVFGDYSTSFDELRWWVEAARQTNPDSVFDIEFDPQTKRFVRMFVAFRASIYGFNHYRPMLFLDGTFLKARHKGCLLAASAKDGNKGLYPICFAMLTPKQIGIANIFPRSPHSYCLYHLKMNLRHALSGLKGGFKEHLVSLFSMCAHAPNEKMFDDLIADLKSQGKGRVITFLSRLPKEHWACAFFPGKRYGEMCSNLAECFNNWIQEERHLPVTQLVDRIRVKMMENIAKRSQVAAKWNFFICPNMNKELENSFHVSKSWNVKRSSTDVFEVLSDPSVMVNLSNQTCSCFDWQFRCFPCCHAVCAIYNSGKDLQNYVDPYYMVETYREVYLLPIYPIPTLGKPAPGGNEDTILPPLSRKPSGRPRKKRLRSNGEKIRPIQCGRCGKVGRHNRKTCKEDLRAAD</sequence>
<dbReference type="InterPro" id="IPR007527">
    <property type="entry name" value="Znf_SWIM"/>
</dbReference>
<protein>
    <recommendedName>
        <fullName evidence="3">SWIM-type domain-containing protein</fullName>
    </recommendedName>
</protein>
<name>A0AAV6J0Q3_9ERIC</name>
<dbReference type="Pfam" id="PF03108">
    <property type="entry name" value="DBD_Tnp_Mut"/>
    <property type="match status" value="1"/>
</dbReference>
<dbReference type="Pfam" id="PF04434">
    <property type="entry name" value="SWIM"/>
    <property type="match status" value="1"/>
</dbReference>
<keyword evidence="1" id="KW-0863">Zinc-finger</keyword>
<keyword evidence="1" id="KW-0862">Zinc</keyword>
<feature type="domain" description="SWIM-type" evidence="3">
    <location>
        <begin position="569"/>
        <end position="601"/>
    </location>
</feature>
<feature type="compositionally biased region" description="Basic residues" evidence="2">
    <location>
        <begin position="651"/>
        <end position="661"/>
    </location>
</feature>
<keyword evidence="5" id="KW-1185">Reference proteome</keyword>